<dbReference type="GO" id="GO:0030246">
    <property type="term" value="F:carbohydrate binding"/>
    <property type="evidence" value="ECO:0000318"/>
    <property type="project" value="GO_Central"/>
</dbReference>
<evidence type="ECO:0000313" key="6">
    <source>
        <dbReference type="Proteomes" id="UP000001038"/>
    </source>
</evidence>
<dbReference type="RefSeq" id="XP_023816417.1">
    <property type="nucleotide sequence ID" value="XM_023960649.1"/>
</dbReference>
<dbReference type="InterPro" id="IPR001304">
    <property type="entry name" value="C-type_lectin-like"/>
</dbReference>
<dbReference type="Proteomes" id="UP000001038">
    <property type="component" value="Chromosome 1"/>
</dbReference>
<keyword evidence="3" id="KW-0732">Signal</keyword>
<reference evidence="5" key="2">
    <citation type="submission" date="2025-08" db="UniProtKB">
        <authorList>
            <consortium name="Ensembl"/>
        </authorList>
    </citation>
    <scope>IDENTIFICATION</scope>
    <source>
        <strain evidence="5">Hd-rR</strain>
    </source>
</reference>
<dbReference type="STRING" id="8090.ENSORLP00000027654"/>
<dbReference type="GO" id="GO:0038187">
    <property type="term" value="F:pattern recognition receptor activity"/>
    <property type="evidence" value="ECO:0000318"/>
    <property type="project" value="GO_Central"/>
</dbReference>
<organism evidence="5 6">
    <name type="scientific">Oryzias latipes</name>
    <name type="common">Japanese rice fish</name>
    <name type="synonym">Japanese killifish</name>
    <dbReference type="NCBI Taxonomy" id="8090"/>
    <lineage>
        <taxon>Eukaryota</taxon>
        <taxon>Metazoa</taxon>
        <taxon>Chordata</taxon>
        <taxon>Craniata</taxon>
        <taxon>Vertebrata</taxon>
        <taxon>Euteleostomi</taxon>
        <taxon>Actinopterygii</taxon>
        <taxon>Neopterygii</taxon>
        <taxon>Teleostei</taxon>
        <taxon>Neoteleostei</taxon>
        <taxon>Acanthomorphata</taxon>
        <taxon>Ovalentaria</taxon>
        <taxon>Atherinomorphae</taxon>
        <taxon>Beloniformes</taxon>
        <taxon>Adrianichthyidae</taxon>
        <taxon>Oryziinae</taxon>
        <taxon>Oryzias</taxon>
    </lineage>
</organism>
<gene>
    <name evidence="5" type="primary">LOC111948304</name>
</gene>
<feature type="chain" id="PRO_5017337700" description="C-type lectin domain-containing protein" evidence="3">
    <location>
        <begin position="24"/>
        <end position="314"/>
    </location>
</feature>
<protein>
    <recommendedName>
        <fullName evidence="4">C-type lectin domain-containing protein</fullName>
    </recommendedName>
</protein>
<dbReference type="InterPro" id="IPR050111">
    <property type="entry name" value="C-type_lectin/snaclec_domain"/>
</dbReference>
<evidence type="ECO:0000256" key="1">
    <source>
        <dbReference type="ARBA" id="ARBA00022734"/>
    </source>
</evidence>
<evidence type="ECO:0000256" key="2">
    <source>
        <dbReference type="SAM" id="Coils"/>
    </source>
</evidence>
<dbReference type="SUPFAM" id="SSF56436">
    <property type="entry name" value="C-type lectin-like"/>
    <property type="match status" value="1"/>
</dbReference>
<dbReference type="GO" id="GO:0009897">
    <property type="term" value="C:external side of plasma membrane"/>
    <property type="evidence" value="ECO:0000318"/>
    <property type="project" value="GO_Central"/>
</dbReference>
<dbReference type="Gene3D" id="1.20.5.340">
    <property type="match status" value="1"/>
</dbReference>
<dbReference type="Gene3D" id="3.10.100.10">
    <property type="entry name" value="Mannose-Binding Protein A, subunit A"/>
    <property type="match status" value="1"/>
</dbReference>
<name>A0A3B3H6U4_ORYLA</name>
<dbReference type="PROSITE" id="PS50041">
    <property type="entry name" value="C_TYPE_LECTIN_2"/>
    <property type="match status" value="1"/>
</dbReference>
<dbReference type="GeneID" id="111948304"/>
<dbReference type="OrthoDB" id="6337382at2759"/>
<dbReference type="InterPro" id="IPR016187">
    <property type="entry name" value="CTDL_fold"/>
</dbReference>
<dbReference type="SMART" id="SM00034">
    <property type="entry name" value="CLECT"/>
    <property type="match status" value="1"/>
</dbReference>
<evidence type="ECO:0000259" key="4">
    <source>
        <dbReference type="PROSITE" id="PS50041"/>
    </source>
</evidence>
<accession>A0A3B3H6U4</accession>
<feature type="signal peptide" evidence="3">
    <location>
        <begin position="1"/>
        <end position="23"/>
    </location>
</feature>
<reference evidence="5" key="3">
    <citation type="submission" date="2025-09" db="UniProtKB">
        <authorList>
            <consortium name="Ensembl"/>
        </authorList>
    </citation>
    <scope>IDENTIFICATION</scope>
    <source>
        <strain evidence="5">Hd-rR</strain>
    </source>
</reference>
<sequence>MISPRWMILVCFSLISVFGTGESLTTTKPSIIFGTGKSFTTIKPSNTVAPSSLAAIIAGMNKAIADLNASYKKLLAQKKGISCPCNASVIQACNNQRNILNRGLISCDSQLKSLIAQRTSLQQQVNALNSQLISANVQRSSQQQQVNVLNSQLRSANAKINSLQQEVKFLRSQLDKPRSLPQNPIITKYQNLGWRYVRGSFYYVSTTTANWQNSRNYCLSKGADLVVINDAAENNFVREFKRKAWIGLYKSGSTWIWVDGSILSPSVRYWASGEPNNRWNREDRVEIRIYNNFNSWNDEPGATRNYWICEKKVV</sequence>
<evidence type="ECO:0000313" key="5">
    <source>
        <dbReference type="Ensembl" id="ENSORLP00000027654.1"/>
    </source>
</evidence>
<keyword evidence="2" id="KW-0175">Coiled coil</keyword>
<dbReference type="GO" id="GO:0006955">
    <property type="term" value="P:immune response"/>
    <property type="evidence" value="ECO:0000318"/>
    <property type="project" value="GO_Central"/>
</dbReference>
<feature type="domain" description="C-type lectin" evidence="4">
    <location>
        <begin position="197"/>
        <end position="310"/>
    </location>
</feature>
<dbReference type="PANTHER" id="PTHR22803">
    <property type="entry name" value="MANNOSE, PHOSPHOLIPASE, LECTIN RECEPTOR RELATED"/>
    <property type="match status" value="1"/>
</dbReference>
<dbReference type="CDD" id="cd03590">
    <property type="entry name" value="CLECT_DC-SIGN_like"/>
    <property type="match status" value="1"/>
</dbReference>
<dbReference type="InParanoid" id="A0A3B3H6U4"/>
<evidence type="ECO:0000256" key="3">
    <source>
        <dbReference type="SAM" id="SignalP"/>
    </source>
</evidence>
<dbReference type="InterPro" id="IPR033989">
    <property type="entry name" value="CD209-like_CTLD"/>
</dbReference>
<reference evidence="5 6" key="1">
    <citation type="journal article" date="2007" name="Nature">
        <title>The medaka draft genome and insights into vertebrate genome evolution.</title>
        <authorList>
            <person name="Kasahara M."/>
            <person name="Naruse K."/>
            <person name="Sasaki S."/>
            <person name="Nakatani Y."/>
            <person name="Qu W."/>
            <person name="Ahsan B."/>
            <person name="Yamada T."/>
            <person name="Nagayasu Y."/>
            <person name="Doi K."/>
            <person name="Kasai Y."/>
            <person name="Jindo T."/>
            <person name="Kobayashi D."/>
            <person name="Shimada A."/>
            <person name="Toyoda A."/>
            <person name="Kuroki Y."/>
            <person name="Fujiyama A."/>
            <person name="Sasaki T."/>
            <person name="Shimizu A."/>
            <person name="Asakawa S."/>
            <person name="Shimizu N."/>
            <person name="Hashimoto S."/>
            <person name="Yang J."/>
            <person name="Lee Y."/>
            <person name="Matsushima K."/>
            <person name="Sugano S."/>
            <person name="Sakaizumi M."/>
            <person name="Narita T."/>
            <person name="Ohishi K."/>
            <person name="Haga S."/>
            <person name="Ohta F."/>
            <person name="Nomoto H."/>
            <person name="Nogata K."/>
            <person name="Morishita T."/>
            <person name="Endo T."/>
            <person name="Shin-I T."/>
            <person name="Takeda H."/>
            <person name="Morishita S."/>
            <person name="Kohara Y."/>
        </authorList>
    </citation>
    <scope>NUCLEOTIDE SEQUENCE [LARGE SCALE GENOMIC DNA]</scope>
    <source>
        <strain evidence="5 6">Hd-rR</strain>
    </source>
</reference>
<dbReference type="Bgee" id="ENSORLG00000028037">
    <property type="expression patterns" value="Expressed in gastrula and 7 other cell types or tissues"/>
</dbReference>
<feature type="coiled-coil region" evidence="2">
    <location>
        <begin position="111"/>
        <end position="173"/>
    </location>
</feature>
<dbReference type="InterPro" id="IPR016186">
    <property type="entry name" value="C-type_lectin-like/link_sf"/>
</dbReference>
<dbReference type="KEGG" id="ola:111948304"/>
<keyword evidence="1" id="KW-0430">Lectin</keyword>
<dbReference type="Ensembl" id="ENSORLT00000026909.1">
    <property type="protein sequence ID" value="ENSORLP00000027654.1"/>
    <property type="gene ID" value="ENSORLG00000028037.1"/>
</dbReference>
<keyword evidence="6" id="KW-1185">Reference proteome</keyword>
<proteinExistence type="predicted"/>
<dbReference type="GeneTree" id="ENSGT01020000230338"/>
<dbReference type="Pfam" id="PF00059">
    <property type="entry name" value="Lectin_C"/>
    <property type="match status" value="1"/>
</dbReference>
<dbReference type="AlphaFoldDB" id="A0A3B3H6U4"/>